<feature type="domain" description="Baseplate protein J-like barrel" evidence="2">
    <location>
        <begin position="90"/>
        <end position="166"/>
    </location>
</feature>
<name>A0ABW3H440_9SPHN</name>
<evidence type="ECO:0000256" key="1">
    <source>
        <dbReference type="ARBA" id="ARBA00038087"/>
    </source>
</evidence>
<gene>
    <name evidence="5" type="ORF">ACFQ1E_07910</name>
</gene>
<evidence type="ECO:0000259" key="3">
    <source>
        <dbReference type="Pfam" id="PF26078"/>
    </source>
</evidence>
<reference evidence="6" key="1">
    <citation type="journal article" date="2019" name="Int. J. Syst. Evol. Microbiol.">
        <title>The Global Catalogue of Microorganisms (GCM) 10K type strain sequencing project: providing services to taxonomists for standard genome sequencing and annotation.</title>
        <authorList>
            <consortium name="The Broad Institute Genomics Platform"/>
            <consortium name="The Broad Institute Genome Sequencing Center for Infectious Disease"/>
            <person name="Wu L."/>
            <person name="Ma J."/>
        </authorList>
    </citation>
    <scope>NUCLEOTIDE SEQUENCE [LARGE SCALE GENOMIC DNA]</scope>
    <source>
        <strain evidence="6">CCUG 62982</strain>
    </source>
</reference>
<dbReference type="PANTHER" id="PTHR37829:SF3">
    <property type="entry name" value="PROTEIN JAYE-RELATED"/>
    <property type="match status" value="1"/>
</dbReference>
<comment type="similarity">
    <text evidence="1">Belongs to the Mu gp47/PBSX XkdT family.</text>
</comment>
<dbReference type="RefSeq" id="WP_264943629.1">
    <property type="nucleotide sequence ID" value="NZ_JAPDRA010000003.1"/>
</dbReference>
<proteinExistence type="inferred from homology"/>
<evidence type="ECO:0000259" key="2">
    <source>
        <dbReference type="Pfam" id="PF04865"/>
    </source>
</evidence>
<organism evidence="5 6">
    <name type="scientific">Sphingomonas canadensis</name>
    <dbReference type="NCBI Taxonomy" id="1219257"/>
    <lineage>
        <taxon>Bacteria</taxon>
        <taxon>Pseudomonadati</taxon>
        <taxon>Pseudomonadota</taxon>
        <taxon>Alphaproteobacteria</taxon>
        <taxon>Sphingomonadales</taxon>
        <taxon>Sphingomonadaceae</taxon>
        <taxon>Sphingomonas</taxon>
    </lineage>
</organism>
<dbReference type="Pfam" id="PF26079">
    <property type="entry name" value="Baseplate_J_C"/>
    <property type="match status" value="1"/>
</dbReference>
<sequence length="349" mass="35881">MSFERPTLTTLVSRARDDINARMPGADSRLRRSTLDVLARVHAGAMHGAYGMLDSNARFLPDVADTALLERWAAMFGLTRKPAAAATGNVTLTGDDDAEVPEGTILLRADGARYATAADATIASGTATVAVSAETAGAAGAMDAGQSLTFLSPVAGVDATAAVAAGGLAAGADAESDADLRGRLLLRLRQPVRGGAASDYVYWALEVAGVTRAWIYPNWDGLGTVKLLFVMDGEDDIIPDAGAIAAVDAWIAARRPVCADVTVAAPVADPLDLTIALTPDSSEVRAAVEAELRDLIAREAEPGGTLLISHIREAISIAAGETDHVLTVPSANVTAAAGEITTLGTITWA</sequence>
<dbReference type="EMBL" id="JBHTJG010000003">
    <property type="protein sequence ID" value="MFD0946256.1"/>
    <property type="molecule type" value="Genomic_DNA"/>
</dbReference>
<feature type="domain" description="Baseplate J-like central" evidence="3">
    <location>
        <begin position="193"/>
        <end position="265"/>
    </location>
</feature>
<dbReference type="Proteomes" id="UP001596977">
    <property type="component" value="Unassembled WGS sequence"/>
</dbReference>
<comment type="caution">
    <text evidence="5">The sequence shown here is derived from an EMBL/GenBank/DDBJ whole genome shotgun (WGS) entry which is preliminary data.</text>
</comment>
<evidence type="ECO:0000313" key="5">
    <source>
        <dbReference type="EMBL" id="MFD0946256.1"/>
    </source>
</evidence>
<dbReference type="InterPro" id="IPR006949">
    <property type="entry name" value="Barrel_Baseplate_J-like"/>
</dbReference>
<dbReference type="InterPro" id="IPR058530">
    <property type="entry name" value="Baseplate_J-like_C"/>
</dbReference>
<dbReference type="InterPro" id="IPR058531">
    <property type="entry name" value="Baseplate_J_M"/>
</dbReference>
<dbReference type="PANTHER" id="PTHR37829">
    <property type="entry name" value="PHAGE-LIKE ELEMENT PBSX PROTEIN XKDT"/>
    <property type="match status" value="1"/>
</dbReference>
<accession>A0ABW3H440</accession>
<evidence type="ECO:0000313" key="6">
    <source>
        <dbReference type="Proteomes" id="UP001596977"/>
    </source>
</evidence>
<protein>
    <submittedName>
        <fullName evidence="5">Baseplate J/gp47 family protein</fullName>
    </submittedName>
</protein>
<evidence type="ECO:0000259" key="4">
    <source>
        <dbReference type="Pfam" id="PF26079"/>
    </source>
</evidence>
<keyword evidence="6" id="KW-1185">Reference proteome</keyword>
<dbReference type="Pfam" id="PF04865">
    <property type="entry name" value="Baseplate_J"/>
    <property type="match status" value="1"/>
</dbReference>
<feature type="domain" description="Baseplate J-like C-terminal" evidence="4">
    <location>
        <begin position="272"/>
        <end position="348"/>
    </location>
</feature>
<dbReference type="Pfam" id="PF26078">
    <property type="entry name" value="Baseplate_J_M"/>
    <property type="match status" value="1"/>
</dbReference>
<dbReference type="InterPro" id="IPR052399">
    <property type="entry name" value="Phage_Baseplate_Assmbl_Protein"/>
</dbReference>